<dbReference type="GO" id="GO:0140662">
    <property type="term" value="F:ATP-dependent protein folding chaperone"/>
    <property type="evidence" value="ECO:0007669"/>
    <property type="project" value="InterPro"/>
</dbReference>
<evidence type="ECO:0000313" key="7">
    <source>
        <dbReference type="EMBL" id="SFG07651.1"/>
    </source>
</evidence>
<gene>
    <name evidence="7" type="ORF">SAMN04488063_1349</name>
</gene>
<dbReference type="NCBIfam" id="NF041083">
    <property type="entry name" value="thermosome_beta"/>
    <property type="match status" value="1"/>
</dbReference>
<sequence>MHGPDSIADITRQTDDAVSRNIAAGVALSEVLRTTLGPKGRDKMLVGDGTVVLTNDGASIVDRIDVESPAANVVAGVARSQGGEVGDGSTSAIVLAGALLKEAESLLEEGFHPTTVVTGYRTASRRARDTLADVASVADPEDRSVLRDVAAATITGRWDEERSTFLADLSARAYLAVRGDDGPRLGNVTVHGVPGAATTDSELLDGLVVDTDRSSTSLSDVPEPAPRRVTDARVAIVDDQLTVREPDATSGYTFEDAEDLRRAQEFETDEYRRYERALTTRGVDVLFCQKSVDERLRARLAREGILVFERTRQDEVRKLERATGASAVMRLEDLSAESVGRADAVVRTELAGTEFVTVREASSSQVSLLLRGGTDHVVDETERIVVDAVSLLATFEDRPRLVPGGGATEIALARDLRSYAPTVAGREQFAVEAFADALERIPFTLAQNAGMDPIDALLELRRRHDGGDGGVGVAADDGTIDDVTARGVSEPLRLKDRVVANATDAAGFLLRIDEIIQTNKSPSSHGSEEGHDHDHSHAGGGLRSDPHGYPWAIGH</sequence>
<dbReference type="STRING" id="553467.SAMN04488063_1349"/>
<dbReference type="Gene3D" id="3.30.260.10">
    <property type="entry name" value="TCP-1-like chaperonin intermediate domain"/>
    <property type="match status" value="1"/>
</dbReference>
<dbReference type="GO" id="GO:0005524">
    <property type="term" value="F:ATP binding"/>
    <property type="evidence" value="ECO:0007669"/>
    <property type="project" value="UniProtKB-KW"/>
</dbReference>
<dbReference type="InterPro" id="IPR054827">
    <property type="entry name" value="thermosome_alpha"/>
</dbReference>
<protein>
    <submittedName>
        <fullName evidence="7">Chaperonin GroEL (HSP60 family)</fullName>
    </submittedName>
</protein>
<dbReference type="GO" id="GO:0016887">
    <property type="term" value="F:ATP hydrolysis activity"/>
    <property type="evidence" value="ECO:0007669"/>
    <property type="project" value="InterPro"/>
</dbReference>
<proteinExistence type="inferred from homology"/>
<keyword evidence="8" id="KW-1185">Reference proteome</keyword>
<evidence type="ECO:0000256" key="4">
    <source>
        <dbReference type="ARBA" id="ARBA00023186"/>
    </source>
</evidence>
<organism evidence="7 8">
    <name type="scientific">Halopelagius inordinatus</name>
    <dbReference type="NCBI Taxonomy" id="553467"/>
    <lineage>
        <taxon>Archaea</taxon>
        <taxon>Methanobacteriati</taxon>
        <taxon>Methanobacteriota</taxon>
        <taxon>Stenosarchaea group</taxon>
        <taxon>Halobacteria</taxon>
        <taxon>Halobacteriales</taxon>
        <taxon>Haloferacaceae</taxon>
    </lineage>
</organism>
<dbReference type="Proteomes" id="UP000198876">
    <property type="component" value="Unassembled WGS sequence"/>
</dbReference>
<dbReference type="GO" id="GO:0051082">
    <property type="term" value="F:unfolded protein binding"/>
    <property type="evidence" value="ECO:0007669"/>
    <property type="project" value="InterPro"/>
</dbReference>
<evidence type="ECO:0000256" key="5">
    <source>
        <dbReference type="RuleBase" id="RU004187"/>
    </source>
</evidence>
<feature type="region of interest" description="Disordered" evidence="6">
    <location>
        <begin position="519"/>
        <end position="555"/>
    </location>
</feature>
<dbReference type="AlphaFoldDB" id="A0A1I2P2G8"/>
<name>A0A1I2P2G8_9EURY</name>
<dbReference type="InterPro" id="IPR027409">
    <property type="entry name" value="GroEL-like_apical_dom_sf"/>
</dbReference>
<dbReference type="InterPro" id="IPR027410">
    <property type="entry name" value="TCP-1-like_intermed_sf"/>
</dbReference>
<evidence type="ECO:0000256" key="1">
    <source>
        <dbReference type="ARBA" id="ARBA00008020"/>
    </source>
</evidence>
<dbReference type="NCBIfam" id="NF041082">
    <property type="entry name" value="thermosome_alpha"/>
    <property type="match status" value="1"/>
</dbReference>
<dbReference type="PROSITE" id="PS00750">
    <property type="entry name" value="TCP1_1"/>
    <property type="match status" value="1"/>
</dbReference>
<keyword evidence="3 5" id="KW-0067">ATP-binding</keyword>
<dbReference type="InterPro" id="IPR002423">
    <property type="entry name" value="Cpn60/GroEL/TCP-1"/>
</dbReference>
<evidence type="ECO:0000313" key="8">
    <source>
        <dbReference type="Proteomes" id="UP000198876"/>
    </source>
</evidence>
<dbReference type="OrthoDB" id="220849at2157"/>
<dbReference type="InterPro" id="IPR027413">
    <property type="entry name" value="GROEL-like_equatorial_sf"/>
</dbReference>
<accession>A0A1I2P2G8</accession>
<dbReference type="Gene3D" id="1.10.560.10">
    <property type="entry name" value="GroEL-like equatorial domain"/>
    <property type="match status" value="1"/>
</dbReference>
<dbReference type="InterPro" id="IPR053374">
    <property type="entry name" value="TCP-1_chaperonin"/>
</dbReference>
<dbReference type="SUPFAM" id="SSF52029">
    <property type="entry name" value="GroEL apical domain-like"/>
    <property type="match status" value="1"/>
</dbReference>
<dbReference type="InterPro" id="IPR002194">
    <property type="entry name" value="Chaperonin_TCP-1_CS"/>
</dbReference>
<dbReference type="InterPro" id="IPR017998">
    <property type="entry name" value="Chaperone_TCP-1"/>
</dbReference>
<dbReference type="Pfam" id="PF00118">
    <property type="entry name" value="Cpn60_TCP1"/>
    <property type="match status" value="1"/>
</dbReference>
<evidence type="ECO:0000256" key="3">
    <source>
        <dbReference type="ARBA" id="ARBA00022840"/>
    </source>
</evidence>
<dbReference type="EMBL" id="FOOQ01000001">
    <property type="protein sequence ID" value="SFG07651.1"/>
    <property type="molecule type" value="Genomic_DNA"/>
</dbReference>
<evidence type="ECO:0000256" key="2">
    <source>
        <dbReference type="ARBA" id="ARBA00022741"/>
    </source>
</evidence>
<comment type="similarity">
    <text evidence="1 5">Belongs to the TCP-1 chaperonin family.</text>
</comment>
<feature type="compositionally biased region" description="Basic and acidic residues" evidence="6">
    <location>
        <begin position="526"/>
        <end position="537"/>
    </location>
</feature>
<dbReference type="RefSeq" id="WP_092890188.1">
    <property type="nucleotide sequence ID" value="NZ_FOOQ01000001.1"/>
</dbReference>
<dbReference type="SUPFAM" id="SSF54849">
    <property type="entry name" value="GroEL-intermediate domain like"/>
    <property type="match status" value="1"/>
</dbReference>
<dbReference type="Gene3D" id="3.50.7.10">
    <property type="entry name" value="GroEL"/>
    <property type="match status" value="1"/>
</dbReference>
<reference evidence="8" key="1">
    <citation type="submission" date="2016-10" db="EMBL/GenBank/DDBJ databases">
        <authorList>
            <person name="Varghese N."/>
            <person name="Submissions S."/>
        </authorList>
    </citation>
    <scope>NUCLEOTIDE SEQUENCE [LARGE SCALE GENOMIC DNA]</scope>
    <source>
        <strain evidence="8">CGMCC 1.7739</strain>
    </source>
</reference>
<evidence type="ECO:0000256" key="6">
    <source>
        <dbReference type="SAM" id="MobiDB-lite"/>
    </source>
</evidence>
<keyword evidence="4 5" id="KW-0143">Chaperone</keyword>
<dbReference type="SUPFAM" id="SSF48592">
    <property type="entry name" value="GroEL equatorial domain-like"/>
    <property type="match status" value="1"/>
</dbReference>
<dbReference type="PANTHER" id="PTHR11353">
    <property type="entry name" value="CHAPERONIN"/>
    <property type="match status" value="1"/>
</dbReference>
<dbReference type="PRINTS" id="PR00304">
    <property type="entry name" value="TCOMPLEXTCP1"/>
</dbReference>
<keyword evidence="2 5" id="KW-0547">Nucleotide-binding</keyword>